<organism evidence="9 10">
    <name type="scientific">Alicyclobacillus vulcanalis</name>
    <dbReference type="NCBI Taxonomy" id="252246"/>
    <lineage>
        <taxon>Bacteria</taxon>
        <taxon>Bacillati</taxon>
        <taxon>Bacillota</taxon>
        <taxon>Bacilli</taxon>
        <taxon>Bacillales</taxon>
        <taxon>Alicyclobacillaceae</taxon>
        <taxon>Alicyclobacillus</taxon>
    </lineage>
</organism>
<dbReference type="Proteomes" id="UP000186156">
    <property type="component" value="Unassembled WGS sequence"/>
</dbReference>
<evidence type="ECO:0000256" key="7">
    <source>
        <dbReference type="PROSITE-ProRule" id="PRU01379"/>
    </source>
</evidence>
<dbReference type="SUPFAM" id="SSF53187">
    <property type="entry name" value="Zn-dependent exopeptidases"/>
    <property type="match status" value="1"/>
</dbReference>
<dbReference type="GO" id="GO:0008270">
    <property type="term" value="F:zinc ion binding"/>
    <property type="evidence" value="ECO:0007669"/>
    <property type="project" value="InterPro"/>
</dbReference>
<dbReference type="PROSITE" id="PS52035">
    <property type="entry name" value="PEPTIDASE_M14"/>
    <property type="match status" value="1"/>
</dbReference>
<evidence type="ECO:0000256" key="2">
    <source>
        <dbReference type="ARBA" id="ARBA00005988"/>
    </source>
</evidence>
<evidence type="ECO:0000313" key="9">
    <source>
        <dbReference type="EMBL" id="SIS93561.1"/>
    </source>
</evidence>
<keyword evidence="6" id="KW-0482">Metalloprotease</keyword>
<evidence type="ECO:0000256" key="1">
    <source>
        <dbReference type="ARBA" id="ARBA00001947"/>
    </source>
</evidence>
<dbReference type="CDD" id="cd06905">
    <property type="entry name" value="M14-like"/>
    <property type="match status" value="1"/>
</dbReference>
<reference evidence="10" key="1">
    <citation type="submission" date="2017-01" db="EMBL/GenBank/DDBJ databases">
        <authorList>
            <person name="Varghese N."/>
            <person name="Submissions S."/>
        </authorList>
    </citation>
    <scope>NUCLEOTIDE SEQUENCE [LARGE SCALE GENOMIC DNA]</scope>
    <source>
        <strain evidence="10">DSM 16176</strain>
    </source>
</reference>
<feature type="active site" description="Proton donor/acceptor" evidence="7">
    <location>
        <position position="343"/>
    </location>
</feature>
<dbReference type="AlphaFoldDB" id="A0A1N7N5Z5"/>
<evidence type="ECO:0000256" key="5">
    <source>
        <dbReference type="ARBA" id="ARBA00022833"/>
    </source>
</evidence>
<dbReference type="Gene3D" id="3.40.630.10">
    <property type="entry name" value="Zn peptidases"/>
    <property type="match status" value="1"/>
</dbReference>
<dbReference type="EMBL" id="FTOO01000007">
    <property type="protein sequence ID" value="SIS93561.1"/>
    <property type="molecule type" value="Genomic_DNA"/>
</dbReference>
<keyword evidence="9" id="KW-0121">Carboxypeptidase</keyword>
<keyword evidence="5" id="KW-0862">Zinc</keyword>
<evidence type="ECO:0000256" key="6">
    <source>
        <dbReference type="ARBA" id="ARBA00023049"/>
    </source>
</evidence>
<evidence type="ECO:0000256" key="3">
    <source>
        <dbReference type="ARBA" id="ARBA00022670"/>
    </source>
</evidence>
<sequence length="561" mass="60838">MPAASYLTYAQLVDRLRSLAQQAPDLVRVDVIGQSRQGRDLYAVTVTEAATGSPLDKPAVLVDGNIHAGEVCASSAVMHWIEQLVAMRDADPLVRELLRTRTVYAIPRIAVDGAELYLTTPARLRSSPHLYPHTSPPDGFVEDDVNGDGRILLMRVPAEDGAFAIDEQDPRIMRPRMPGEVGGVYYHVFPEGRLVRHAKGGARPAASSARDARLHGMDFNRNFPIRWAGESGQPGAGPFPLSEPELRALADFIAAHPNIAAYAALHTSGGVILRQPSTGDDTVLSPADRALFTEVARMGERETGYFSGSNYEKFATGHESVLMPGAADDWMYDHLGVLSFTVELWDLRRRAGARGYGEIGMRKMMALTAEERLEDERKVVDYVARAFPGGYTPWTPFDHPDFGPVEIGGIDPKFVIQNPPPALLEEECRRVGRFLTRLGLSTARLLVTAVSAERIADGAYRVVAEVANAGFLPTASTKKGGDLAVEGIRAELHGASDILAGESPCELAHLDGYGFQGAWRLPVHQRAHVEWVVRANPGAVLDVSFYAPRAGRATATVALPG</sequence>
<dbReference type="RefSeq" id="WP_076347401.1">
    <property type="nucleotide sequence ID" value="NZ_FTOO01000007.1"/>
</dbReference>
<gene>
    <name evidence="9" type="ORF">SAMN05421799_10785</name>
</gene>
<feature type="domain" description="Peptidase M14" evidence="8">
    <location>
        <begin position="5"/>
        <end position="371"/>
    </location>
</feature>
<dbReference type="STRING" id="252246.SAMN05421799_10785"/>
<dbReference type="SMART" id="SM00631">
    <property type="entry name" value="Zn_pept"/>
    <property type="match status" value="1"/>
</dbReference>
<dbReference type="OrthoDB" id="9802862at2"/>
<dbReference type="PANTHER" id="PTHR11705">
    <property type="entry name" value="PROTEASE FAMILY M14 CARBOXYPEPTIDASE A,B"/>
    <property type="match status" value="1"/>
</dbReference>
<dbReference type="PANTHER" id="PTHR11705:SF143">
    <property type="entry name" value="SLL0236 PROTEIN"/>
    <property type="match status" value="1"/>
</dbReference>
<evidence type="ECO:0000259" key="8">
    <source>
        <dbReference type="PROSITE" id="PS52035"/>
    </source>
</evidence>
<dbReference type="PRINTS" id="PR00765">
    <property type="entry name" value="CRBOXYPTASEA"/>
</dbReference>
<keyword evidence="10" id="KW-1185">Reference proteome</keyword>
<evidence type="ECO:0000256" key="4">
    <source>
        <dbReference type="ARBA" id="ARBA00022801"/>
    </source>
</evidence>
<dbReference type="GO" id="GO:0006508">
    <property type="term" value="P:proteolysis"/>
    <property type="evidence" value="ECO:0007669"/>
    <property type="project" value="UniProtKB-KW"/>
</dbReference>
<keyword evidence="3" id="KW-0645">Protease</keyword>
<protein>
    <submittedName>
        <fullName evidence="9">Zinc carboxypeptidase</fullName>
    </submittedName>
</protein>
<comment type="similarity">
    <text evidence="2 7">Belongs to the peptidase M14 family.</text>
</comment>
<name>A0A1N7N5Z5_9BACL</name>
<proteinExistence type="inferred from homology"/>
<evidence type="ECO:0000313" key="10">
    <source>
        <dbReference type="Proteomes" id="UP000186156"/>
    </source>
</evidence>
<keyword evidence="4" id="KW-0378">Hydrolase</keyword>
<dbReference type="GO" id="GO:0005615">
    <property type="term" value="C:extracellular space"/>
    <property type="evidence" value="ECO:0007669"/>
    <property type="project" value="TreeGrafter"/>
</dbReference>
<dbReference type="GO" id="GO:0004181">
    <property type="term" value="F:metallocarboxypeptidase activity"/>
    <property type="evidence" value="ECO:0007669"/>
    <property type="project" value="InterPro"/>
</dbReference>
<dbReference type="Pfam" id="PF00246">
    <property type="entry name" value="Peptidase_M14"/>
    <property type="match status" value="2"/>
</dbReference>
<accession>A0A1N7N5Z5</accession>
<dbReference type="InterPro" id="IPR000834">
    <property type="entry name" value="Peptidase_M14"/>
</dbReference>
<comment type="cofactor">
    <cofactor evidence="1">
        <name>Zn(2+)</name>
        <dbReference type="ChEBI" id="CHEBI:29105"/>
    </cofactor>
</comment>